<dbReference type="SUPFAM" id="SSF53098">
    <property type="entry name" value="Ribonuclease H-like"/>
    <property type="match status" value="1"/>
</dbReference>
<dbReference type="InterPro" id="IPR057670">
    <property type="entry name" value="SH3_retrovirus"/>
</dbReference>
<keyword evidence="1" id="KW-0064">Aspartyl protease</keyword>
<feature type="region of interest" description="Disordered" evidence="2">
    <location>
        <begin position="401"/>
        <end position="441"/>
    </location>
</feature>
<dbReference type="Proteomes" id="UP000701853">
    <property type="component" value="Chromosome 9"/>
</dbReference>
<dbReference type="InterPro" id="IPR001584">
    <property type="entry name" value="Integrase_cat-core"/>
</dbReference>
<dbReference type="InterPro" id="IPR043502">
    <property type="entry name" value="DNA/RNA_pol_sf"/>
</dbReference>
<keyword evidence="1" id="KW-0378">Hydrolase</keyword>
<keyword evidence="1" id="KW-0645">Protease</keyword>
<dbReference type="Pfam" id="PF00665">
    <property type="entry name" value="rve"/>
    <property type="match status" value="1"/>
</dbReference>
<dbReference type="OrthoDB" id="414945at2759"/>
<dbReference type="Pfam" id="PF14223">
    <property type="entry name" value="Retrotran_gag_2"/>
    <property type="match status" value="1"/>
</dbReference>
<keyword evidence="5" id="KW-1185">Reference proteome</keyword>
<dbReference type="Pfam" id="PF22936">
    <property type="entry name" value="Pol_BBD"/>
    <property type="match status" value="1"/>
</dbReference>
<dbReference type="GO" id="GO:0015074">
    <property type="term" value="P:DNA integration"/>
    <property type="evidence" value="ECO:0007669"/>
    <property type="project" value="InterPro"/>
</dbReference>
<dbReference type="GO" id="GO:0004190">
    <property type="term" value="F:aspartic-type endopeptidase activity"/>
    <property type="evidence" value="ECO:0007669"/>
    <property type="project" value="UniProtKB-KW"/>
</dbReference>
<name>A0A8J6CT16_9ROSI</name>
<dbReference type="InterPro" id="IPR054722">
    <property type="entry name" value="PolX-like_BBD"/>
</dbReference>
<organism evidence="4 5">
    <name type="scientific">Gossypium anomalum</name>
    <dbReference type="NCBI Taxonomy" id="47600"/>
    <lineage>
        <taxon>Eukaryota</taxon>
        <taxon>Viridiplantae</taxon>
        <taxon>Streptophyta</taxon>
        <taxon>Embryophyta</taxon>
        <taxon>Tracheophyta</taxon>
        <taxon>Spermatophyta</taxon>
        <taxon>Magnoliopsida</taxon>
        <taxon>eudicotyledons</taxon>
        <taxon>Gunneridae</taxon>
        <taxon>Pentapetalae</taxon>
        <taxon>rosids</taxon>
        <taxon>malvids</taxon>
        <taxon>Malvales</taxon>
        <taxon>Malvaceae</taxon>
        <taxon>Malvoideae</taxon>
        <taxon>Gossypium</taxon>
    </lineage>
</organism>
<dbReference type="PANTHER" id="PTHR11439:SF455">
    <property type="entry name" value="RLK (RECEPTOR-LIKE PROTEIN KINASE) 8, PUTATIVE-RELATED"/>
    <property type="match status" value="1"/>
</dbReference>
<sequence length="1562" mass="171955">MATVHSADSESTEPNGSVFTGDRVVTSFPRHDVVKLDERTFLQWQQQVCFILAGYGLFGFLDGSLTAPTKCVQSSDGMLSVNPSSSVFEQQDNLLTSWLLSTISSSFLSSFTDVRTACDVWLVATSLFAADTSAKQSQLRHELHSLKKGTLSIRSYVDKIKGLCALLAASDSQISEAERTAILLAGLSSEYDAVVSFVSLSSESLPFQRVVDALLECEARQKRTVQDVLIAANLVEGSQSPVVDGSSRGGRSSFHGRGREFRPRIQCQICSRFGHLAQRCYYRYSRDEQSPPEDPLAQQGVSTFGGSRFPTGNGQNWNGNGGNGQNWQANGTGQSWNGPGQNWQANFNGQNWNGNFSPGYSRLNVGIPNVGPPGPTLFVPNGGRPSNNGFHATIGPQILDQQIGNIGGPSTKAYGPPDAGQVFEPRGSVRPRLNDGPISSEPNVNCVNLDRSLQHHSPTVPWWTKPRARVFDVDSSSYDSSQFVGIPRLPEFHASDFSDATAYDSTFSGNDSYVPLPVGSTSWCPDSGATHHVCQNAAGLDASVPYSGKSSLLMGNGASTKIHSIGNTVLYTPNKLLHLSNVLCVPSIRKNLISVSQFASDNNIFFEFHSSHCVIKDAQTQQVLMRGQVRDGLYHFTVDHSLPSAPAPSIHNSEVVSSSVSDSVFDLWHKRLGHLSTAVVKDVLNKCNIVSTKKCSENVCVACQQGKAHKLPFVSSTTEYLDSFELIVSDLWGPASVLCEGNLYYVSFIDMSSRFTWVYLLKRKSQALECFLQFQKLVFTQFGKHIKKFQSDWGGEFRAFASVLASQGILHRLSCPHTSEQNGVAERKHRHVVETGLTLLAQANLQMVYWGYAFCSAIHLVNRLPTPVLKGRSPYQALYRTEPTYHHLRVFGYCCFPFLRPFLKHKLEFRSQPCTFLGYSSQHKGYYCLTPDGKVVVSRHVVFDESRIIFSASPAISSDTNGSTLSDFVSTRVPIIRSSVSQSCAAHPPGPPPIQHSLTPSPSIPVDSHATCSISQPVAVAEPPEISAPPLVNTHRMVLHVEADDFEPRTVEDALAHPEWKLAVQAEFDALSANSTWTLEPLPPGRKIIGCKWLFKVKRHPDGTIDRRKARLVAKGCSQAPGCDFKETFSPVVKPATIRLILSVAVSKGWTLRQVDVNNVFLNGDLKDEVFMQQPPGYVQTGPNGERLVCRLTKALYGLRQAPRAWFDKLKGFLLSTGFTLSKSDASLFVRVMTTSTLYVLVYVDDIIVTGNLPDSIDVFVRQLHCEFSLKDMGDLHYFLGIEVTRTFVGSLHLCQRKYIRDLLERSGLANAKHVNTPMVSSSALSKDDSDRLSDPTEYRSLAGALQYIVLTRPDIAYAVNRVCQFMHSPTSEHLVALKRILRYLCGTISYGLVFRPSDRLSLVGYADANWGLDVDDRRSTTGYCVFYGQTPVSWSSKKQQIVSRSTAEAEYRSLAAAASDVTWLLSLLHELHLSSIDVPALWCDNSSAVAVAANPVLHSKFKHVELDLFFVREKVADGLLVVGEVPACDQVADVLTKPLSVSSFVRFQNFLRVFPVEKMGA</sequence>
<dbReference type="Pfam" id="PF25597">
    <property type="entry name" value="SH3_retrovirus"/>
    <property type="match status" value="1"/>
</dbReference>
<protein>
    <recommendedName>
        <fullName evidence="3">Integrase catalytic domain-containing protein</fullName>
    </recommendedName>
</protein>
<reference evidence="4 5" key="1">
    <citation type="journal article" date="2021" name="bioRxiv">
        <title>The Gossypium anomalum genome as a resource for cotton improvement and evolutionary analysis of hybrid incompatibility.</title>
        <authorList>
            <person name="Grover C.E."/>
            <person name="Yuan D."/>
            <person name="Arick M.A."/>
            <person name="Miller E.R."/>
            <person name="Hu G."/>
            <person name="Peterson D.G."/>
            <person name="Wendel J.F."/>
            <person name="Udall J.A."/>
        </authorList>
    </citation>
    <scope>NUCLEOTIDE SEQUENCE [LARGE SCALE GENOMIC DNA]</scope>
    <source>
        <strain evidence="4">JFW-Udall</strain>
        <tissue evidence="4">Leaf</tissue>
    </source>
</reference>
<dbReference type="InterPro" id="IPR025724">
    <property type="entry name" value="GAG-pre-integrase_dom"/>
</dbReference>
<dbReference type="Pfam" id="PF07727">
    <property type="entry name" value="RVT_2"/>
    <property type="match status" value="1"/>
</dbReference>
<dbReference type="InterPro" id="IPR013103">
    <property type="entry name" value="RVT_2"/>
</dbReference>
<dbReference type="InterPro" id="IPR012337">
    <property type="entry name" value="RNaseH-like_sf"/>
</dbReference>
<evidence type="ECO:0000259" key="3">
    <source>
        <dbReference type="PROSITE" id="PS50994"/>
    </source>
</evidence>
<accession>A0A8J6CT16</accession>
<evidence type="ECO:0000313" key="5">
    <source>
        <dbReference type="Proteomes" id="UP000701853"/>
    </source>
</evidence>
<dbReference type="Pfam" id="PF13976">
    <property type="entry name" value="gag_pre-integrs"/>
    <property type="match status" value="1"/>
</dbReference>
<dbReference type="SUPFAM" id="SSF56672">
    <property type="entry name" value="DNA/RNA polymerases"/>
    <property type="match status" value="1"/>
</dbReference>
<dbReference type="GO" id="GO:0003676">
    <property type="term" value="F:nucleic acid binding"/>
    <property type="evidence" value="ECO:0007669"/>
    <property type="project" value="InterPro"/>
</dbReference>
<gene>
    <name evidence="4" type="ORF">CXB51_022372</name>
</gene>
<evidence type="ECO:0000256" key="1">
    <source>
        <dbReference type="ARBA" id="ARBA00022750"/>
    </source>
</evidence>
<dbReference type="EMBL" id="JAHUZN010000009">
    <property type="protein sequence ID" value="KAG8483519.1"/>
    <property type="molecule type" value="Genomic_DNA"/>
</dbReference>
<dbReference type="PROSITE" id="PS50994">
    <property type="entry name" value="INTEGRASE"/>
    <property type="match status" value="1"/>
</dbReference>
<dbReference type="InterPro" id="IPR036397">
    <property type="entry name" value="RNaseH_sf"/>
</dbReference>
<evidence type="ECO:0000256" key="2">
    <source>
        <dbReference type="SAM" id="MobiDB-lite"/>
    </source>
</evidence>
<feature type="domain" description="Integrase catalytic" evidence="3">
    <location>
        <begin position="708"/>
        <end position="882"/>
    </location>
</feature>
<dbReference type="Gene3D" id="3.30.420.10">
    <property type="entry name" value="Ribonuclease H-like superfamily/Ribonuclease H"/>
    <property type="match status" value="1"/>
</dbReference>
<proteinExistence type="predicted"/>
<dbReference type="CDD" id="cd09272">
    <property type="entry name" value="RNase_HI_RT_Ty1"/>
    <property type="match status" value="1"/>
</dbReference>
<dbReference type="PANTHER" id="PTHR11439">
    <property type="entry name" value="GAG-POL-RELATED RETROTRANSPOSON"/>
    <property type="match status" value="1"/>
</dbReference>
<evidence type="ECO:0000313" key="4">
    <source>
        <dbReference type="EMBL" id="KAG8483519.1"/>
    </source>
</evidence>
<comment type="caution">
    <text evidence="4">The sequence shown here is derived from an EMBL/GenBank/DDBJ whole genome shotgun (WGS) entry which is preliminary data.</text>
</comment>